<dbReference type="HOGENOM" id="CLU_3050757_0_0_1"/>
<dbReference type="Proteomes" id="UP000002668">
    <property type="component" value="Genome"/>
</dbReference>
<evidence type="ECO:0000313" key="1">
    <source>
        <dbReference type="EMBL" id="CBX94466.1"/>
    </source>
</evidence>
<reference evidence="2" key="1">
    <citation type="journal article" date="2011" name="Nat. Commun.">
        <title>Effector diversification within compartments of the Leptosphaeria maculans genome affected by Repeat-Induced Point mutations.</title>
        <authorList>
            <person name="Rouxel T."/>
            <person name="Grandaubert J."/>
            <person name="Hane J.K."/>
            <person name="Hoede C."/>
            <person name="van de Wouw A.P."/>
            <person name="Couloux A."/>
            <person name="Dominguez V."/>
            <person name="Anthouard V."/>
            <person name="Bally P."/>
            <person name="Bourras S."/>
            <person name="Cozijnsen A.J."/>
            <person name="Ciuffetti L.M."/>
            <person name="Degrave A."/>
            <person name="Dilmaghani A."/>
            <person name="Duret L."/>
            <person name="Fudal I."/>
            <person name="Goodwin S.B."/>
            <person name="Gout L."/>
            <person name="Glaser N."/>
            <person name="Linglin J."/>
            <person name="Kema G.H.J."/>
            <person name="Lapalu N."/>
            <person name="Lawrence C.B."/>
            <person name="May K."/>
            <person name="Meyer M."/>
            <person name="Ollivier B."/>
            <person name="Poulain J."/>
            <person name="Schoch C.L."/>
            <person name="Simon A."/>
            <person name="Spatafora J.W."/>
            <person name="Stachowiak A."/>
            <person name="Turgeon B.G."/>
            <person name="Tyler B.M."/>
            <person name="Vincent D."/>
            <person name="Weissenbach J."/>
            <person name="Amselem J."/>
            <person name="Quesneville H."/>
            <person name="Oliver R.P."/>
            <person name="Wincker P."/>
            <person name="Balesdent M.-H."/>
            <person name="Howlett B.J."/>
        </authorList>
    </citation>
    <scope>NUCLEOTIDE SEQUENCE [LARGE SCALE GENOMIC DNA]</scope>
    <source>
        <strain evidence="2">JN3 / isolate v23.1.3 / race Av1-4-5-6-7-8</strain>
    </source>
</reference>
<sequence length="54" mass="6236">MIRVFRFDRSPASVRSRINDPPLDVSYAYLVSGRRRTESGVQGKLRNRHGRFAS</sequence>
<proteinExistence type="predicted"/>
<accession>E4ZT35</accession>
<dbReference type="EMBL" id="FP929123">
    <property type="protein sequence ID" value="CBX94466.1"/>
    <property type="molecule type" value="Genomic_DNA"/>
</dbReference>
<gene>
    <name evidence="1" type="ORF">LEMA_uP119570.1</name>
</gene>
<organism evidence="2">
    <name type="scientific">Leptosphaeria maculans (strain JN3 / isolate v23.1.3 / race Av1-4-5-6-7-8)</name>
    <name type="common">Blackleg fungus</name>
    <name type="synonym">Phoma lingam</name>
    <dbReference type="NCBI Taxonomy" id="985895"/>
    <lineage>
        <taxon>Eukaryota</taxon>
        <taxon>Fungi</taxon>
        <taxon>Dikarya</taxon>
        <taxon>Ascomycota</taxon>
        <taxon>Pezizomycotina</taxon>
        <taxon>Dothideomycetes</taxon>
        <taxon>Pleosporomycetidae</taxon>
        <taxon>Pleosporales</taxon>
        <taxon>Pleosporineae</taxon>
        <taxon>Leptosphaeriaceae</taxon>
        <taxon>Plenodomus</taxon>
        <taxon>Plenodomus lingam/Leptosphaeria maculans species complex</taxon>
    </lineage>
</organism>
<dbReference type="InParanoid" id="E4ZT35"/>
<name>E4ZT35_LEPMJ</name>
<dbReference type="VEuPathDB" id="FungiDB:LEMA_uP119570.1"/>
<protein>
    <submittedName>
        <fullName evidence="1">Predicted protein</fullName>
    </submittedName>
</protein>
<evidence type="ECO:0000313" key="2">
    <source>
        <dbReference type="Proteomes" id="UP000002668"/>
    </source>
</evidence>
<keyword evidence="2" id="KW-1185">Reference proteome</keyword>
<dbReference type="AlphaFoldDB" id="E4ZT35"/>